<keyword evidence="7" id="KW-1185">Reference proteome</keyword>
<proteinExistence type="predicted"/>
<protein>
    <submittedName>
        <fullName evidence="8">NKG2D ligand 4-like</fullName>
    </submittedName>
</protein>
<keyword evidence="3" id="KW-0472">Membrane</keyword>
<dbReference type="GO" id="GO:0002476">
    <property type="term" value="P:antigen processing and presentation of endogenous peptide antigen via MHC class Ib"/>
    <property type="evidence" value="ECO:0007669"/>
    <property type="project" value="TreeGrafter"/>
</dbReference>
<organism evidence="7 8">
    <name type="scientific">Hipposideros armiger</name>
    <name type="common">Great Himalayan leaf-nosed bat</name>
    <dbReference type="NCBI Taxonomy" id="186990"/>
    <lineage>
        <taxon>Eukaryota</taxon>
        <taxon>Metazoa</taxon>
        <taxon>Chordata</taxon>
        <taxon>Craniata</taxon>
        <taxon>Vertebrata</taxon>
        <taxon>Euteleostomi</taxon>
        <taxon>Mammalia</taxon>
        <taxon>Eutheria</taxon>
        <taxon>Laurasiatheria</taxon>
        <taxon>Chiroptera</taxon>
        <taxon>Yinpterochiroptera</taxon>
        <taxon>Rhinolophoidea</taxon>
        <taxon>Hipposideridae</taxon>
        <taxon>Hipposideros</taxon>
    </lineage>
</organism>
<evidence type="ECO:0000256" key="1">
    <source>
        <dbReference type="ARBA" id="ARBA00004370"/>
    </source>
</evidence>
<dbReference type="SUPFAM" id="SSF54452">
    <property type="entry name" value="MHC antigen-recognition domain"/>
    <property type="match status" value="1"/>
</dbReference>
<dbReference type="GO" id="GO:0009897">
    <property type="term" value="C:external side of plasma membrane"/>
    <property type="evidence" value="ECO:0007669"/>
    <property type="project" value="TreeGrafter"/>
</dbReference>
<evidence type="ECO:0000259" key="6">
    <source>
        <dbReference type="Pfam" id="PF00129"/>
    </source>
</evidence>
<dbReference type="OrthoDB" id="9531345at2759"/>
<dbReference type="Proteomes" id="UP000694851">
    <property type="component" value="Unplaced"/>
</dbReference>
<dbReference type="FunFam" id="3.30.500.10:FF:000004">
    <property type="entry name" value="Retinoic acid early-inducible protein 1-beta"/>
    <property type="match status" value="1"/>
</dbReference>
<keyword evidence="5" id="KW-0325">Glycoprotein</keyword>
<dbReference type="PANTHER" id="PTHR16675">
    <property type="entry name" value="MHC CLASS I-RELATED"/>
    <property type="match status" value="1"/>
</dbReference>
<evidence type="ECO:0000313" key="7">
    <source>
        <dbReference type="Proteomes" id="UP000694851"/>
    </source>
</evidence>
<reference evidence="8" key="1">
    <citation type="submission" date="2025-08" db="UniProtKB">
        <authorList>
            <consortium name="RefSeq"/>
        </authorList>
    </citation>
    <scope>IDENTIFICATION</scope>
    <source>
        <tissue evidence="8">Muscle</tissue>
    </source>
</reference>
<evidence type="ECO:0000256" key="3">
    <source>
        <dbReference type="ARBA" id="ARBA00023136"/>
    </source>
</evidence>
<dbReference type="KEGG" id="hai:109388164"/>
<dbReference type="InterPro" id="IPR037055">
    <property type="entry name" value="MHC_I-like_Ag-recog_sf"/>
</dbReference>
<feature type="domain" description="MHC class I-like antigen recognition-like" evidence="6">
    <location>
        <begin position="13"/>
        <end position="167"/>
    </location>
</feature>
<comment type="subcellular location">
    <subcellularLocation>
        <location evidence="1">Membrane</location>
    </subcellularLocation>
</comment>
<dbReference type="RefSeq" id="XP_019508210.1">
    <property type="nucleotide sequence ID" value="XM_019652665.1"/>
</dbReference>
<sequence length="217" mass="24948">MCLDFTVKWQSRPGQPWCEVQGSVDQRPFLQYDSDSNKVQSLGYLGEKVNATKAWTELTHMLKEVGQELRMILPDIKLEKTRNRGPPTLQTKLSCQHESGACIGASWQFGFNGQTALLLDTMNMNWTVTDARARGIQEDWENNRNLAENFKKISRGDCCYLLKDLLEHWGGNAGAHSTIIKGPRYPTVFTHQVNCMDLLNTHHLLRLNFHCQEIWRK</sequence>
<dbReference type="Gene3D" id="3.30.500.10">
    <property type="entry name" value="MHC class I-like antigen recognition-like"/>
    <property type="match status" value="1"/>
</dbReference>
<dbReference type="AlphaFoldDB" id="A0A8B7S8Y9"/>
<dbReference type="GO" id="GO:0046703">
    <property type="term" value="F:natural killer cell lectin-like receptor binding"/>
    <property type="evidence" value="ECO:0007669"/>
    <property type="project" value="UniProtKB-ARBA"/>
</dbReference>
<dbReference type="Pfam" id="PF00129">
    <property type="entry name" value="MHC_I"/>
    <property type="match status" value="1"/>
</dbReference>
<dbReference type="PANTHER" id="PTHR16675:SF64">
    <property type="entry name" value="RETINOIC ACID EARLY TRANSCRIPT 1E"/>
    <property type="match status" value="1"/>
</dbReference>
<name>A0A8B7S8Y9_HIPAR</name>
<dbReference type="InterPro" id="IPR011162">
    <property type="entry name" value="MHC_I/II-like_Ag-recog"/>
</dbReference>
<keyword evidence="2" id="KW-0732">Signal</keyword>
<evidence type="ECO:0000313" key="8">
    <source>
        <dbReference type="RefSeq" id="XP_019508210.1"/>
    </source>
</evidence>
<accession>A0A8B7S8Y9</accession>
<dbReference type="GO" id="GO:0002486">
    <property type="term" value="P:antigen processing and presentation of endogenous peptide antigen via MHC class I via ER pathway, TAP-independent"/>
    <property type="evidence" value="ECO:0007669"/>
    <property type="project" value="TreeGrafter"/>
</dbReference>
<gene>
    <name evidence="8" type="primary">LOC109388164</name>
</gene>
<evidence type="ECO:0000256" key="2">
    <source>
        <dbReference type="ARBA" id="ARBA00022729"/>
    </source>
</evidence>
<evidence type="ECO:0000256" key="4">
    <source>
        <dbReference type="ARBA" id="ARBA00023157"/>
    </source>
</evidence>
<dbReference type="InterPro" id="IPR050208">
    <property type="entry name" value="MHC_class-I_related"/>
</dbReference>
<dbReference type="GO" id="GO:0006955">
    <property type="term" value="P:immune response"/>
    <property type="evidence" value="ECO:0007669"/>
    <property type="project" value="TreeGrafter"/>
</dbReference>
<dbReference type="InterPro" id="IPR011161">
    <property type="entry name" value="MHC_I-like_Ag-recog"/>
</dbReference>
<dbReference type="GO" id="GO:0005615">
    <property type="term" value="C:extracellular space"/>
    <property type="evidence" value="ECO:0007669"/>
    <property type="project" value="TreeGrafter"/>
</dbReference>
<evidence type="ECO:0000256" key="5">
    <source>
        <dbReference type="ARBA" id="ARBA00023180"/>
    </source>
</evidence>
<dbReference type="GO" id="GO:0001916">
    <property type="term" value="P:positive regulation of T cell mediated cytotoxicity"/>
    <property type="evidence" value="ECO:0007669"/>
    <property type="project" value="TreeGrafter"/>
</dbReference>
<dbReference type="GeneID" id="109388164"/>
<keyword evidence="4" id="KW-1015">Disulfide bond</keyword>